<keyword evidence="2" id="KW-1185">Reference proteome</keyword>
<protein>
    <recommendedName>
        <fullName evidence="3">Major tail protein</fullName>
    </recommendedName>
</protein>
<dbReference type="RefSeq" id="WP_226599727.1">
    <property type="nucleotide sequence ID" value="NZ_BMUA01000008.1"/>
</dbReference>
<evidence type="ECO:0008006" key="3">
    <source>
        <dbReference type="Google" id="ProtNLM"/>
    </source>
</evidence>
<evidence type="ECO:0000313" key="1">
    <source>
        <dbReference type="EMBL" id="GHI41921.1"/>
    </source>
</evidence>
<proteinExistence type="predicted"/>
<dbReference type="Proteomes" id="UP001050808">
    <property type="component" value="Unassembled WGS sequence"/>
</dbReference>
<name>A0ABQ3QXB2_9ACTN</name>
<reference evidence="1" key="1">
    <citation type="submission" date="2024-05" db="EMBL/GenBank/DDBJ databases">
        <title>Whole genome shotgun sequence of Streptomyces violascens NBRC 12920.</title>
        <authorList>
            <person name="Komaki H."/>
            <person name="Tamura T."/>
        </authorList>
    </citation>
    <scope>NUCLEOTIDE SEQUENCE</scope>
    <source>
        <strain evidence="1">NBRC 12920</strain>
    </source>
</reference>
<evidence type="ECO:0000313" key="2">
    <source>
        <dbReference type="Proteomes" id="UP001050808"/>
    </source>
</evidence>
<organism evidence="1 2">
    <name type="scientific">Streptomyces violascens</name>
    <dbReference type="NCBI Taxonomy" id="67381"/>
    <lineage>
        <taxon>Bacteria</taxon>
        <taxon>Bacillati</taxon>
        <taxon>Actinomycetota</taxon>
        <taxon>Actinomycetes</taxon>
        <taxon>Kitasatosporales</taxon>
        <taxon>Streptomycetaceae</taxon>
        <taxon>Streptomyces</taxon>
    </lineage>
</organism>
<comment type="caution">
    <text evidence="1">The sequence shown here is derived from an EMBL/GenBank/DDBJ whole genome shotgun (WGS) entry which is preliminary data.</text>
</comment>
<sequence length="135" mass="14352">MAKSSGLGWTTASVDDASGTPQAIKNDFTHLQFATPRAVQDITGIDKSAMERLLLLADFSITFSGVFNGAANMSHDVFKTVPSTSVTRTVTLTVNSKTLTNECLFTDYPLTRADSGELTFTAPGVLADGTVPTWT</sequence>
<dbReference type="EMBL" id="BNDY01000017">
    <property type="protein sequence ID" value="GHI41921.1"/>
    <property type="molecule type" value="Genomic_DNA"/>
</dbReference>
<accession>A0ABQ3QXB2</accession>
<gene>
    <name evidence="1" type="ORF">Sviol_63290</name>
</gene>